<dbReference type="AlphaFoldDB" id="A0A7J6HU68"/>
<evidence type="ECO:0000259" key="3">
    <source>
        <dbReference type="Pfam" id="PF05030"/>
    </source>
</evidence>
<reference evidence="4 5" key="1">
    <citation type="journal article" date="2020" name="bioRxiv">
        <title>Sequence and annotation of 42 cannabis genomes reveals extensive copy number variation in cannabinoid synthesis and pathogen resistance genes.</title>
        <authorList>
            <person name="Mckernan K.J."/>
            <person name="Helbert Y."/>
            <person name="Kane L.T."/>
            <person name="Ebling H."/>
            <person name="Zhang L."/>
            <person name="Liu B."/>
            <person name="Eaton Z."/>
            <person name="Mclaughlin S."/>
            <person name="Kingan S."/>
            <person name="Baybayan P."/>
            <person name="Concepcion G."/>
            <person name="Jordan M."/>
            <person name="Riva A."/>
            <person name="Barbazuk W."/>
            <person name="Harkins T."/>
        </authorList>
    </citation>
    <scope>NUCLEOTIDE SEQUENCE [LARGE SCALE GENOMIC DNA]</scope>
    <source>
        <strain evidence="5">cv. Jamaican Lion 4</strain>
        <tissue evidence="4">Leaf</tissue>
    </source>
</reference>
<dbReference type="Proteomes" id="UP000583929">
    <property type="component" value="Unassembled WGS sequence"/>
</dbReference>
<comment type="similarity">
    <text evidence="1">Belongs to the SS18 family.</text>
</comment>
<proteinExistence type="inferred from homology"/>
<sequence>MLNGTTPPPSLPITNFNFSTERIQMCLEENKELILAIMENQNQGKFNECAPTEEFQDRYRAKLQNNLMFLSNLADTLTKQPDVVSPPQPQMQAQSTMQQLQHHPQAAMSQQLQQQHQQQQQQQQHQHQQQQQALFLQQQQFNQAQKAMQMGAGMGNSQESLGAGHAGNYIGKPGFGNDGTSNFLGKSFGYNHGGE</sequence>
<protein>
    <recommendedName>
        <fullName evidence="3">SS18 N-terminal domain-containing protein</fullName>
    </recommendedName>
</protein>
<feature type="domain" description="SS18 N-terminal" evidence="3">
    <location>
        <begin position="18"/>
        <end position="77"/>
    </location>
</feature>
<evidence type="ECO:0000256" key="2">
    <source>
        <dbReference type="SAM" id="MobiDB-lite"/>
    </source>
</evidence>
<dbReference type="InterPro" id="IPR007726">
    <property type="entry name" value="SS18_N"/>
</dbReference>
<evidence type="ECO:0000313" key="4">
    <source>
        <dbReference type="EMBL" id="KAF4398844.1"/>
    </source>
</evidence>
<evidence type="ECO:0000256" key="1">
    <source>
        <dbReference type="ARBA" id="ARBA00007945"/>
    </source>
</evidence>
<accession>A0A7J6HU68</accession>
<organism evidence="4 5">
    <name type="scientific">Cannabis sativa</name>
    <name type="common">Hemp</name>
    <name type="synonym">Marijuana</name>
    <dbReference type="NCBI Taxonomy" id="3483"/>
    <lineage>
        <taxon>Eukaryota</taxon>
        <taxon>Viridiplantae</taxon>
        <taxon>Streptophyta</taxon>
        <taxon>Embryophyta</taxon>
        <taxon>Tracheophyta</taxon>
        <taxon>Spermatophyta</taxon>
        <taxon>Magnoliopsida</taxon>
        <taxon>eudicotyledons</taxon>
        <taxon>Gunneridae</taxon>
        <taxon>Pentapetalae</taxon>
        <taxon>rosids</taxon>
        <taxon>fabids</taxon>
        <taxon>Rosales</taxon>
        <taxon>Cannabaceae</taxon>
        <taxon>Cannabis</taxon>
    </lineage>
</organism>
<comment type="caution">
    <text evidence="4">The sequence shown here is derived from an EMBL/GenBank/DDBJ whole genome shotgun (WGS) entry which is preliminary data.</text>
</comment>
<keyword evidence="5" id="KW-1185">Reference proteome</keyword>
<gene>
    <name evidence="4" type="ORF">G4B88_023438</name>
</gene>
<evidence type="ECO:0000313" key="5">
    <source>
        <dbReference type="Proteomes" id="UP000583929"/>
    </source>
</evidence>
<feature type="compositionally biased region" description="Low complexity" evidence="2">
    <location>
        <begin position="90"/>
        <end position="101"/>
    </location>
</feature>
<feature type="region of interest" description="Disordered" evidence="2">
    <location>
        <begin position="79"/>
        <end position="126"/>
    </location>
</feature>
<feature type="region of interest" description="Disordered" evidence="2">
    <location>
        <begin position="172"/>
        <end position="195"/>
    </location>
</feature>
<dbReference type="Pfam" id="PF05030">
    <property type="entry name" value="SSXT"/>
    <property type="match status" value="1"/>
</dbReference>
<name>A0A7J6HU68_CANSA</name>
<feature type="compositionally biased region" description="Low complexity" evidence="2">
    <location>
        <begin position="110"/>
        <end position="126"/>
    </location>
</feature>
<dbReference type="EMBL" id="JAATIQ010000022">
    <property type="protein sequence ID" value="KAF4398844.1"/>
    <property type="molecule type" value="Genomic_DNA"/>
</dbReference>